<name>A0A096DMX9_9FIRM</name>
<dbReference type="SMART" id="SM00382">
    <property type="entry name" value="AAA"/>
    <property type="match status" value="1"/>
</dbReference>
<dbReference type="EMBL" id="AZTB01000019">
    <property type="protein sequence ID" value="KGG80621.1"/>
    <property type="molecule type" value="Genomic_DNA"/>
</dbReference>
<keyword evidence="2" id="KW-0547">Nucleotide-binding</keyword>
<keyword evidence="3" id="KW-0378">Hydrolase</keyword>
<gene>
    <name evidence="7" type="ORF">Y919_05145</name>
</gene>
<dbReference type="STRING" id="1156417.Y919_05145"/>
<dbReference type="Gene3D" id="3.40.50.300">
    <property type="entry name" value="P-loop containing nucleotide triphosphate hydrolases"/>
    <property type="match status" value="1"/>
</dbReference>
<evidence type="ECO:0000259" key="6">
    <source>
        <dbReference type="SMART" id="SM00382"/>
    </source>
</evidence>
<feature type="domain" description="AAA+ ATPase" evidence="6">
    <location>
        <begin position="42"/>
        <end position="186"/>
    </location>
</feature>
<dbReference type="CDD" id="cd03114">
    <property type="entry name" value="MMAA-like"/>
    <property type="match status" value="1"/>
</dbReference>
<dbReference type="PANTHER" id="PTHR43087">
    <property type="entry name" value="LYSINE/ARGININE/ORNITHINE TRANSPORT SYSTEM KINASE"/>
    <property type="match status" value="1"/>
</dbReference>
<dbReference type="GO" id="GO:0005525">
    <property type="term" value="F:GTP binding"/>
    <property type="evidence" value="ECO:0007669"/>
    <property type="project" value="UniProtKB-KW"/>
</dbReference>
<evidence type="ECO:0000256" key="5">
    <source>
        <dbReference type="ARBA" id="ARBA00023186"/>
    </source>
</evidence>
<dbReference type="InterPro" id="IPR003593">
    <property type="entry name" value="AAA+_ATPase"/>
</dbReference>
<organism evidence="7 8">
    <name type="scientific">Caloranaerobacter azorensis H53214</name>
    <dbReference type="NCBI Taxonomy" id="1156417"/>
    <lineage>
        <taxon>Bacteria</taxon>
        <taxon>Bacillati</taxon>
        <taxon>Bacillota</taxon>
        <taxon>Tissierellia</taxon>
        <taxon>Tissierellales</taxon>
        <taxon>Thermohalobacteraceae</taxon>
        <taxon>Caloranaerobacter</taxon>
    </lineage>
</organism>
<protein>
    <submittedName>
        <fullName evidence="7">GTPase</fullName>
    </submittedName>
</protein>
<dbReference type="InterPro" id="IPR027417">
    <property type="entry name" value="P-loop_NTPase"/>
</dbReference>
<keyword evidence="4" id="KW-0342">GTP-binding</keyword>
<evidence type="ECO:0000256" key="4">
    <source>
        <dbReference type="ARBA" id="ARBA00023134"/>
    </source>
</evidence>
<dbReference type="PANTHER" id="PTHR43087:SF1">
    <property type="entry name" value="LAO_AO TRANSPORT SYSTEM ATPASE"/>
    <property type="match status" value="1"/>
</dbReference>
<evidence type="ECO:0000256" key="2">
    <source>
        <dbReference type="ARBA" id="ARBA00022741"/>
    </source>
</evidence>
<dbReference type="NCBIfam" id="TIGR00750">
    <property type="entry name" value="lao"/>
    <property type="match status" value="1"/>
</dbReference>
<dbReference type="InterPro" id="IPR005129">
    <property type="entry name" value="GTPase_ArgK"/>
</dbReference>
<dbReference type="InterPro" id="IPR052040">
    <property type="entry name" value="GTPase/Isobutyryl-CoA_mutase"/>
</dbReference>
<comment type="similarity">
    <text evidence="1">Belongs to the SIMIBI class G3E GTPase family. ArgK/MeaB subfamily.</text>
</comment>
<evidence type="ECO:0000313" key="7">
    <source>
        <dbReference type="EMBL" id="KGG80621.1"/>
    </source>
</evidence>
<dbReference type="GO" id="GO:0003924">
    <property type="term" value="F:GTPase activity"/>
    <property type="evidence" value="ECO:0007669"/>
    <property type="project" value="InterPro"/>
</dbReference>
<evidence type="ECO:0000256" key="1">
    <source>
        <dbReference type="ARBA" id="ARBA00009625"/>
    </source>
</evidence>
<evidence type="ECO:0000256" key="3">
    <source>
        <dbReference type="ARBA" id="ARBA00022801"/>
    </source>
</evidence>
<reference evidence="7 8" key="1">
    <citation type="submission" date="2013-12" db="EMBL/GenBank/DDBJ databases">
        <title>Draft genome sequence of Caloranaerobacter sp. H53214.</title>
        <authorList>
            <person name="Jiang L.J."/>
            <person name="Shao Z.Z."/>
            <person name="Long M.N."/>
        </authorList>
    </citation>
    <scope>NUCLEOTIDE SEQUENCE [LARGE SCALE GENOMIC DNA]</scope>
    <source>
        <strain evidence="7 8">H53214</strain>
    </source>
</reference>
<dbReference type="RefSeq" id="WP_035163005.1">
    <property type="nucleotide sequence ID" value="NZ_AZTB01000019.1"/>
</dbReference>
<dbReference type="AlphaFoldDB" id="A0A096DMX9"/>
<dbReference type="Pfam" id="PF03308">
    <property type="entry name" value="MeaB"/>
    <property type="match status" value="1"/>
</dbReference>
<comment type="caution">
    <text evidence="7">The sequence shown here is derived from an EMBL/GenBank/DDBJ whole genome shotgun (WGS) entry which is preliminary data.</text>
</comment>
<dbReference type="SUPFAM" id="SSF52540">
    <property type="entry name" value="P-loop containing nucleoside triphosphate hydrolases"/>
    <property type="match status" value="1"/>
</dbReference>
<dbReference type="Proteomes" id="UP000029622">
    <property type="component" value="Unassembled WGS sequence"/>
</dbReference>
<evidence type="ECO:0000313" key="8">
    <source>
        <dbReference type="Proteomes" id="UP000029622"/>
    </source>
</evidence>
<proteinExistence type="inferred from homology"/>
<sequence length="311" mass="34095">MNLEKRLLEGDKRACARLISMFEMGNSEAIDIIKRLYKHTGKAHVIGITGPPGGGKSTLTDKLVKELRKRGKKVGIIAIDPTSPFTGGAILGDRVRMQDLATDPEVFIRSMGTRGSLGGLSKATYGAVKILDIFGVDYIFIETVGVGQSEVDIVKIADTVVMIMVPGLGDDIQAIKAGIMEIGDIFAVNKSDLDGADRTALEIEMMLKFGENEGWKPPVLKVSAFNNTGIDDLLEKIIEHKKYMLNSCEFDRRRLANAKLEVLKLVEEKLMAMVLKKTSTGDYLNSLSKKIAEREIDPYTASDKIITMLGE</sequence>
<keyword evidence="5" id="KW-0143">Chaperone</keyword>
<accession>A0A096DMX9</accession>